<dbReference type="STRING" id="327939.BIW53_12375"/>
<dbReference type="InterPro" id="IPR036188">
    <property type="entry name" value="FAD/NAD-bd_sf"/>
</dbReference>
<keyword evidence="3" id="KW-0503">Monooxygenase</keyword>
<dbReference type="SUPFAM" id="SSF51905">
    <property type="entry name" value="FAD/NAD(P)-binding domain"/>
    <property type="match status" value="1"/>
</dbReference>
<dbReference type="Proteomes" id="UP000180253">
    <property type="component" value="Unassembled WGS sequence"/>
</dbReference>
<gene>
    <name evidence="3" type="ORF">BIW53_12375</name>
</gene>
<name>A0A1S1N0V0_9GAMM</name>
<dbReference type="SUPFAM" id="SSF54373">
    <property type="entry name" value="FAD-linked reductases, C-terminal domain"/>
    <property type="match status" value="1"/>
</dbReference>
<proteinExistence type="inferred from homology"/>
<feature type="domain" description="Amine oxidase" evidence="2">
    <location>
        <begin position="15"/>
        <end position="413"/>
    </location>
</feature>
<evidence type="ECO:0000313" key="4">
    <source>
        <dbReference type="Proteomes" id="UP000180253"/>
    </source>
</evidence>
<dbReference type="Pfam" id="PF01593">
    <property type="entry name" value="Amino_oxidase"/>
    <property type="match status" value="1"/>
</dbReference>
<dbReference type="OrthoDB" id="8697246at2"/>
<protein>
    <submittedName>
        <fullName evidence="3">VioA-tryptophan 2-monooxygenase</fullName>
    </submittedName>
</protein>
<dbReference type="InterPro" id="IPR002937">
    <property type="entry name" value="Amino_oxidase"/>
</dbReference>
<organism evidence="3 4">
    <name type="scientific">Pseudoalteromonas byunsanensis</name>
    <dbReference type="NCBI Taxonomy" id="327939"/>
    <lineage>
        <taxon>Bacteria</taxon>
        <taxon>Pseudomonadati</taxon>
        <taxon>Pseudomonadota</taxon>
        <taxon>Gammaproteobacteria</taxon>
        <taxon>Alteromonadales</taxon>
        <taxon>Pseudoalteromonadaceae</taxon>
        <taxon>Pseudoalteromonas</taxon>
    </lineage>
</organism>
<comment type="similarity">
    <text evidence="1">Belongs to the flavin monoamine oxidase family.</text>
</comment>
<dbReference type="RefSeq" id="WP_070992336.1">
    <property type="nucleotide sequence ID" value="NZ_CBCSHD010000007.1"/>
</dbReference>
<sequence length="430" mass="49245">MSNIEHSVSIVGAGISGIICALTLARSQTCKNWSINVYEQKSRVGGRAHTTFINDQFLDLGAGRFCSQIHVNVYELVKTLNLEYETFPFTQLKASQPIQKELKQLLDNLKPLIKEHRNESFSHFLSTYLGKNKALDVIMALGYDSLSLPIISPSIAYDIIEKHPETQGFSENIGYQWYNLKEGFSALTQALYEQALLLGVNFHFNQELVAIEHSFDSHNLILEDHKGLRQTLSEGYKIVTLPPSRMQQLDSEFPTRWTDYSYGSSPLFKGFFFYSEPWWQELGLTDHVVITRNPIRKLYFKDSKYVFFYTDGENALYWQDMFSQGEQHYLQAVRNFIADALNQSPESIPVAHSHTHKFWIHGVEFSKECCPEHPFYLTLGDDSVISLSDAYTHHCGWMEGGILAGRHTAQAIIAKQSTQHHTHEKEVAYI</sequence>
<keyword evidence="4" id="KW-1185">Reference proteome</keyword>
<dbReference type="PANTHER" id="PTHR43563:SF1">
    <property type="entry name" value="AMINE OXIDASE [FLAVIN-CONTAINING] B"/>
    <property type="match status" value="1"/>
</dbReference>
<evidence type="ECO:0000313" key="3">
    <source>
        <dbReference type="EMBL" id="OHU94819.1"/>
    </source>
</evidence>
<keyword evidence="3" id="KW-0560">Oxidoreductase</keyword>
<dbReference type="AlphaFoldDB" id="A0A1S1N0V0"/>
<comment type="caution">
    <text evidence="3">The sequence shown here is derived from an EMBL/GenBank/DDBJ whole genome shotgun (WGS) entry which is preliminary data.</text>
</comment>
<reference evidence="3 4" key="1">
    <citation type="submission" date="2016-10" db="EMBL/GenBank/DDBJ databases">
        <title>Pseudoalteromonas amylolytica sp. nov., isolated from the surface seawater.</title>
        <authorList>
            <person name="Wu Y.-H."/>
            <person name="Cheng H."/>
            <person name="Jin X.-B."/>
            <person name="Wang C.-S."/>
            <person name="Xu X.-W."/>
        </authorList>
    </citation>
    <scope>NUCLEOTIDE SEQUENCE [LARGE SCALE GENOMIC DNA]</scope>
    <source>
        <strain evidence="3 4">JCM 12483</strain>
    </source>
</reference>
<dbReference type="EMBL" id="MNAN01000032">
    <property type="protein sequence ID" value="OHU94819.1"/>
    <property type="molecule type" value="Genomic_DNA"/>
</dbReference>
<evidence type="ECO:0000256" key="1">
    <source>
        <dbReference type="ARBA" id="ARBA00005995"/>
    </source>
</evidence>
<accession>A0A1S1N0V0</accession>
<dbReference type="Gene3D" id="3.50.50.60">
    <property type="entry name" value="FAD/NAD(P)-binding domain"/>
    <property type="match status" value="1"/>
</dbReference>
<dbReference type="GO" id="GO:0004497">
    <property type="term" value="F:monooxygenase activity"/>
    <property type="evidence" value="ECO:0007669"/>
    <property type="project" value="UniProtKB-KW"/>
</dbReference>
<evidence type="ECO:0000259" key="2">
    <source>
        <dbReference type="Pfam" id="PF01593"/>
    </source>
</evidence>
<dbReference type="InterPro" id="IPR050703">
    <property type="entry name" value="Flavin_MAO"/>
</dbReference>
<dbReference type="PANTHER" id="PTHR43563">
    <property type="entry name" value="AMINE OXIDASE"/>
    <property type="match status" value="1"/>
</dbReference>